<proteinExistence type="predicted"/>
<dbReference type="EMBL" id="BRYA01000353">
    <property type="protein sequence ID" value="GMI47646.1"/>
    <property type="molecule type" value="Genomic_DNA"/>
</dbReference>
<dbReference type="Gene3D" id="3.30.530.20">
    <property type="match status" value="1"/>
</dbReference>
<dbReference type="AlphaFoldDB" id="A0A9W7GMU2"/>
<dbReference type="Proteomes" id="UP001165065">
    <property type="component" value="Unassembled WGS sequence"/>
</dbReference>
<accession>A0A9W7GMU2</accession>
<name>A0A9W7GMU2_9STRA</name>
<protein>
    <submittedName>
        <fullName evidence="1">Uncharacterized protein</fullName>
    </submittedName>
</protein>
<organism evidence="1 2">
    <name type="scientific">Triparma columacea</name>
    <dbReference type="NCBI Taxonomy" id="722753"/>
    <lineage>
        <taxon>Eukaryota</taxon>
        <taxon>Sar</taxon>
        <taxon>Stramenopiles</taxon>
        <taxon>Ochrophyta</taxon>
        <taxon>Bolidophyceae</taxon>
        <taxon>Parmales</taxon>
        <taxon>Triparmaceae</taxon>
        <taxon>Triparma</taxon>
    </lineage>
</organism>
<comment type="caution">
    <text evidence="1">The sequence shown here is derived from an EMBL/GenBank/DDBJ whole genome shotgun (WGS) entry which is preliminary data.</text>
</comment>
<evidence type="ECO:0000313" key="2">
    <source>
        <dbReference type="Proteomes" id="UP001165065"/>
    </source>
</evidence>
<keyword evidence="2" id="KW-1185">Reference proteome</keyword>
<dbReference type="InterPro" id="IPR023393">
    <property type="entry name" value="START-like_dom_sf"/>
</dbReference>
<reference evidence="2" key="1">
    <citation type="journal article" date="2023" name="Commun. Biol.">
        <title>Genome analysis of Parmales, the sister group of diatoms, reveals the evolutionary specialization of diatoms from phago-mixotrophs to photoautotrophs.</title>
        <authorList>
            <person name="Ban H."/>
            <person name="Sato S."/>
            <person name="Yoshikawa S."/>
            <person name="Yamada K."/>
            <person name="Nakamura Y."/>
            <person name="Ichinomiya M."/>
            <person name="Sato N."/>
            <person name="Blanc-Mathieu R."/>
            <person name="Endo H."/>
            <person name="Kuwata A."/>
            <person name="Ogata H."/>
        </authorList>
    </citation>
    <scope>NUCLEOTIDE SEQUENCE [LARGE SCALE GENOMIC DNA]</scope>
</reference>
<gene>
    <name evidence="1" type="ORF">TrCOL_g5426</name>
</gene>
<sequence length="1067" mass="119487">MNNHEDLLAEREEMIVQLKAITTKLFADLTAAASSADEVAAAVKDAAGEGATAAGIVTVVKDLAVTLRAAADRAAAHERAADRVETIEVAQRRAVVPKATEDYVDAPEVAAENTAAPEAVNESAAALDGGMDGNNTHPPLDKIKDKQNQAHEEMVGVLVKRGAVEGIIEQSWDTKRANVGVVVHDEQQLVLDYILTDCNSGIFRRTTIHREKGDRIVFWQHFLKGTRVVNYLLRIKAVRHEGSGQCVAIESEDEKNIPKEAKMKLVKIATSTNAQRARVKDEETMLDGVRELENELYEKGKRVKGTLQEGVDKYLWRDGDNVWGAFGVTADKSAEGMLAELSLSETYTYARRHLEDNGNLPRVLRQNVDGTRSLHQHQGVHLPNPAKDRLFESWFSWKEVKLENGRTSYMLAFVPLTEYPERGFKDLSKEGFVLAETTGVYFFNEIAPNVCRMTRIQTVDLKFTGLLQKAVMDKAIDFLAKSQLVEANMLQEKFRRNGKEVDAEVRGVLVERMKDSLELSVSQKKVFENLEEFFGSEKQGWKSLQSPFEGVKMEFKHQQHVKDAGGHIPVSLVNRNMPYALSTIKAVSDTFAKDGMVDEDALKYLVNIIKNEPQDYSEEEKVAIRKAKEIYEKCKDDEKFDELKSPDERVKMKLVHVDGASSGSGFATTVVDASVEECAANEITSLNSRNEMKKAKMNGITTMKVVNVNPHTFYYITTRKLGIPGFVPRDGRSKVTWFKQHDGKAIIYFTDTEDLKEEFPVKTGNVTVKGHSVWVFEPLDPVGGVPQTSVTFTTKVDLGGVVFSSIVNKIAPSFLAQVSDLRKKFDRSRDIDASTRIQIVRGIGEIKAISTETFDTKSLEVEGKQKVEGAFPLADTWLKVEEKGKGWGKTTVTVRAGLKEAAAYFWDFESKVNQETTGDVERVIEEKKGTWEVVVRRKQKLESKEGVKNKHREFWNVMKLHKMDENTIVITMEPIMENMERSDAVSNNQTSTARKASEEVAIKFTKRGEKATKVEFVTKVELGSSVSVEATKTTLERHLDEAAEAQRYFIDLIPLKEMSKQIEGKAL</sequence>
<evidence type="ECO:0000313" key="1">
    <source>
        <dbReference type="EMBL" id="GMI47646.1"/>
    </source>
</evidence>
<dbReference type="SUPFAM" id="SSF55961">
    <property type="entry name" value="Bet v1-like"/>
    <property type="match status" value="1"/>
</dbReference>